<feature type="domain" description="DUF6782" evidence="2">
    <location>
        <begin position="28"/>
        <end position="255"/>
    </location>
</feature>
<gene>
    <name evidence="3" type="ORF">GCM10016455_12510</name>
</gene>
<name>A0ABQ3ITN5_9RHOB</name>
<reference evidence="4" key="1">
    <citation type="journal article" date="2019" name="Int. J. Syst. Evol. Microbiol.">
        <title>The Global Catalogue of Microorganisms (GCM) 10K type strain sequencing project: providing services to taxonomists for standard genome sequencing and annotation.</title>
        <authorList>
            <consortium name="The Broad Institute Genomics Platform"/>
            <consortium name="The Broad Institute Genome Sequencing Center for Infectious Disease"/>
            <person name="Wu L."/>
            <person name="Ma J."/>
        </authorList>
    </citation>
    <scope>NUCLEOTIDE SEQUENCE [LARGE SCALE GENOMIC DNA]</scope>
    <source>
        <strain evidence="4">KCTC 42443</strain>
    </source>
</reference>
<keyword evidence="1" id="KW-0732">Signal</keyword>
<keyword evidence="4" id="KW-1185">Reference proteome</keyword>
<feature type="chain" id="PRO_5046141162" description="DUF6782 domain-containing protein" evidence="1">
    <location>
        <begin position="22"/>
        <end position="265"/>
    </location>
</feature>
<evidence type="ECO:0000313" key="3">
    <source>
        <dbReference type="EMBL" id="GHE93815.1"/>
    </source>
</evidence>
<proteinExistence type="predicted"/>
<dbReference type="RefSeq" id="WP_191285625.1">
    <property type="nucleotide sequence ID" value="NZ_BNCH01000002.1"/>
</dbReference>
<accession>A0ABQ3ITN5</accession>
<comment type="caution">
    <text evidence="3">The sequence shown here is derived from an EMBL/GenBank/DDBJ whole genome shotgun (WGS) entry which is preliminary data.</text>
</comment>
<dbReference type="Pfam" id="PF20573">
    <property type="entry name" value="DUF6782"/>
    <property type="match status" value="1"/>
</dbReference>
<sequence length="265" mass="29581">MTGLRIFLAAMLVVVPTLGHAQGIQPARSCFAPTQMQAETKDQMVIAGMISQLEPVIELVFTQWTSQPQLRPSLCLVDHSSAAIGEYLSAPNTIYLRRDMPAPLMQGIMLHELRHADQYLRGFCPSNDVSMQENARAVAAIEADASAISLLAAWRLSKLGRPDTWAALAAWPMQRDIATIFEQRLSATLDPVDAVSAAFAQWYRADGRWNSYYVSSCSDYLDRQDDGHLLPSYATLPDDFLKKLCIMPGGERYPCSDANWHDRFR</sequence>
<dbReference type="InterPro" id="IPR046709">
    <property type="entry name" value="DUF6782"/>
</dbReference>
<dbReference type="Proteomes" id="UP000609802">
    <property type="component" value="Unassembled WGS sequence"/>
</dbReference>
<feature type="signal peptide" evidence="1">
    <location>
        <begin position="1"/>
        <end position="21"/>
    </location>
</feature>
<dbReference type="EMBL" id="BNCH01000002">
    <property type="protein sequence ID" value="GHE93815.1"/>
    <property type="molecule type" value="Genomic_DNA"/>
</dbReference>
<evidence type="ECO:0000259" key="2">
    <source>
        <dbReference type="Pfam" id="PF20573"/>
    </source>
</evidence>
<evidence type="ECO:0000313" key="4">
    <source>
        <dbReference type="Proteomes" id="UP000609802"/>
    </source>
</evidence>
<organism evidence="3 4">
    <name type="scientific">Aliiroseovarius zhejiangensis</name>
    <dbReference type="NCBI Taxonomy" id="1632025"/>
    <lineage>
        <taxon>Bacteria</taxon>
        <taxon>Pseudomonadati</taxon>
        <taxon>Pseudomonadota</taxon>
        <taxon>Alphaproteobacteria</taxon>
        <taxon>Rhodobacterales</taxon>
        <taxon>Paracoccaceae</taxon>
        <taxon>Aliiroseovarius</taxon>
    </lineage>
</organism>
<protein>
    <recommendedName>
        <fullName evidence="2">DUF6782 domain-containing protein</fullName>
    </recommendedName>
</protein>
<evidence type="ECO:0000256" key="1">
    <source>
        <dbReference type="SAM" id="SignalP"/>
    </source>
</evidence>